<dbReference type="PROSITE" id="PS51194">
    <property type="entry name" value="HELICASE_CTER"/>
    <property type="match status" value="1"/>
</dbReference>
<dbReference type="CDD" id="cd18011">
    <property type="entry name" value="DEXDc_RapA"/>
    <property type="match status" value="1"/>
</dbReference>
<dbReference type="SMART" id="SM00487">
    <property type="entry name" value="DEXDc"/>
    <property type="match status" value="1"/>
</dbReference>
<keyword evidence="1" id="KW-0547">Nucleotide-binding</keyword>
<feature type="domain" description="Helicase ATP-binding" evidence="6">
    <location>
        <begin position="138"/>
        <end position="310"/>
    </location>
</feature>
<dbReference type="Pfam" id="PF13020">
    <property type="entry name" value="NOV_C"/>
    <property type="match status" value="1"/>
</dbReference>
<evidence type="ECO:0000256" key="1">
    <source>
        <dbReference type="ARBA" id="ARBA00022741"/>
    </source>
</evidence>
<organism evidence="8">
    <name type="scientific">Caldilineaceae bacterium SB0661_bin_32</name>
    <dbReference type="NCBI Taxonomy" id="2605255"/>
    <lineage>
        <taxon>Bacteria</taxon>
        <taxon>Bacillati</taxon>
        <taxon>Chloroflexota</taxon>
        <taxon>Caldilineae</taxon>
        <taxon>Caldilineales</taxon>
        <taxon>Caldilineaceae</taxon>
    </lineage>
</organism>
<dbReference type="GO" id="GO:0016787">
    <property type="term" value="F:hydrolase activity"/>
    <property type="evidence" value="ECO:0007669"/>
    <property type="project" value="UniProtKB-KW"/>
</dbReference>
<comment type="caution">
    <text evidence="8">The sequence shown here is derived from an EMBL/GenBank/DDBJ whole genome shotgun (WGS) entry which is preliminary data.</text>
</comment>
<keyword evidence="2" id="KW-0378">Hydrolase</keyword>
<dbReference type="InterPro" id="IPR024975">
    <property type="entry name" value="NOV_C"/>
</dbReference>
<evidence type="ECO:0000313" key="8">
    <source>
        <dbReference type="EMBL" id="MYC96466.1"/>
    </source>
</evidence>
<evidence type="ECO:0000256" key="5">
    <source>
        <dbReference type="SAM" id="MobiDB-lite"/>
    </source>
</evidence>
<dbReference type="Gene3D" id="3.40.50.10810">
    <property type="entry name" value="Tandem AAA-ATPase domain"/>
    <property type="match status" value="1"/>
</dbReference>
<dbReference type="Pfam" id="PF00271">
    <property type="entry name" value="Helicase_C"/>
    <property type="match status" value="1"/>
</dbReference>
<dbReference type="CDD" id="cd18793">
    <property type="entry name" value="SF2_C_SNF"/>
    <property type="match status" value="1"/>
</dbReference>
<name>A0A6B1DA21_9CHLR</name>
<dbReference type="PANTHER" id="PTHR10799">
    <property type="entry name" value="SNF2/RAD54 HELICASE FAMILY"/>
    <property type="match status" value="1"/>
</dbReference>
<dbReference type="Pfam" id="PF00176">
    <property type="entry name" value="SNF2-rel_dom"/>
    <property type="match status" value="1"/>
</dbReference>
<dbReference type="InterPro" id="IPR001650">
    <property type="entry name" value="Helicase_C-like"/>
</dbReference>
<dbReference type="GO" id="GO:0005524">
    <property type="term" value="F:ATP binding"/>
    <property type="evidence" value="ECO:0007669"/>
    <property type="project" value="UniProtKB-KW"/>
</dbReference>
<dbReference type="SMART" id="SM00490">
    <property type="entry name" value="HELICc"/>
    <property type="match status" value="1"/>
</dbReference>
<keyword evidence="4" id="KW-0067">ATP-binding</keyword>
<dbReference type="PROSITE" id="PS51192">
    <property type="entry name" value="HELICASE_ATP_BIND_1"/>
    <property type="match status" value="1"/>
</dbReference>
<evidence type="ECO:0000256" key="2">
    <source>
        <dbReference type="ARBA" id="ARBA00022801"/>
    </source>
</evidence>
<proteinExistence type="predicted"/>
<dbReference type="AlphaFoldDB" id="A0A6B1DA21"/>
<evidence type="ECO:0000256" key="3">
    <source>
        <dbReference type="ARBA" id="ARBA00022806"/>
    </source>
</evidence>
<dbReference type="GO" id="GO:0004386">
    <property type="term" value="F:helicase activity"/>
    <property type="evidence" value="ECO:0007669"/>
    <property type="project" value="UniProtKB-KW"/>
</dbReference>
<evidence type="ECO:0000256" key="4">
    <source>
        <dbReference type="ARBA" id="ARBA00022840"/>
    </source>
</evidence>
<dbReference type="InterPro" id="IPR038718">
    <property type="entry name" value="SNF2-like_sf"/>
</dbReference>
<dbReference type="InterPro" id="IPR057342">
    <property type="entry name" value="DEXDc_RapA"/>
</dbReference>
<dbReference type="InterPro" id="IPR014001">
    <property type="entry name" value="Helicase_ATP-bd"/>
</dbReference>
<sequence length="1173" mass="132865">MGALALGQIVRLVPATVRIHKGLLKNFSDIKPDDRLIGVIAEGPIAVIRIQSHGRNTATLTYERPDGGIDRRLIQRSELGGIARVAERGRPFSADGADFRLALEALRIAESHYIDPYAAVAESRIEPYPHQIEAVYEVLLRQQPISFVLADDPGAGKTIMSGLLIKELMLRGVVRRCLVIAPGSLVEQWQDELAGKFALDFRLMSRNQIEESYTGNPFAEDPLWIARIDQLARAEDMLARVGAVEWDLVIVDEAHKMAAHVYGSKVERTLAYQLGELLRERTRHLLLLTATPHNGKDNDFLAFMSLVDADRFAGRLRPGQKVPDLEGALRRKSKEKLTDFDGKPLFPRREARTLRYDLSDAEKDLYRKVTAYVRDGLAKAQRMRKERDEIRGLAVGFALTSLQRRLASSPAAIYRSLERRHRRLTERLDQLRREADSGVGGPDLGRWQRRAIFGFDPDDYSDEDVQILEESLLEGATAARTVEELAVELEELSPLVPQAEALRRRRDDAKWRRLREAVVRDADDVSEGQPVKLIIFSEYVDTIEYLRDRLQDEFGRPDSVLVIHGRMRRQDRRQVQDQFRVDPIVRVLLATDAAGEGVNLQAANMVVNYDLPWNPNRIEQRFGRVHRIGQRRTCYLWNLLAEGTREGVVFDRLFAKIESIRAAVGNDSVYDILGDAELNRSLRELLERAIMEADSPESDAYMQQRLEDSFDRQFQNAMNQQALVPELRSVASTEQIRRDMDRAQLKKLQPYHVRAFFMQALRRFGGTARPRERGRFEITRVPAALRAGPSGASEAHLRYGRIAFERQYLRVRGRAEAELISPSHPLTRSLVEAVTEKYGQALQDGAMLQDPHDRTADARVLYCLEHSVADGTGTVISKRIQYVELLADGSARDPGDTPHLDYEPYPNQEMTRSVADSLATLGGTSLDEHARNWAIESLSAAHLAECQRAIGHHIAKTRRLVRRRMTEEIRHIDAEHAARRRKNAGPSPTRSPRGDELEARLSQRERELDCHAELISRPPAIRAAAIVIPQQMLSGSRPSPNTQELRERTDRLAIVATLAAERRLGREPSEQPHANPGYDVLSRDPEDGREFFIEVKGHLPDTGEVSISATQILHSKSSPERWRLSLVEVPHGDESQPRVRYLKDPFEGIEIDSLVAKIQVRVNELEARSEDPN</sequence>
<dbReference type="SUPFAM" id="SSF52540">
    <property type="entry name" value="P-loop containing nucleoside triphosphate hydrolases"/>
    <property type="match status" value="2"/>
</dbReference>
<dbReference type="InterPro" id="IPR027417">
    <property type="entry name" value="P-loop_NTPase"/>
</dbReference>
<protein>
    <submittedName>
        <fullName evidence="8">DUF3883 domain-containing protein</fullName>
    </submittedName>
</protein>
<gene>
    <name evidence="8" type="ORF">F4X14_15995</name>
</gene>
<feature type="region of interest" description="Disordered" evidence="5">
    <location>
        <begin position="1064"/>
        <end position="1083"/>
    </location>
</feature>
<accession>A0A6B1DA21</accession>
<keyword evidence="3" id="KW-0347">Helicase</keyword>
<feature type="domain" description="Helicase C-terminal" evidence="7">
    <location>
        <begin position="513"/>
        <end position="686"/>
    </location>
</feature>
<evidence type="ECO:0000259" key="7">
    <source>
        <dbReference type="PROSITE" id="PS51194"/>
    </source>
</evidence>
<dbReference type="Gene3D" id="3.40.50.300">
    <property type="entry name" value="P-loop containing nucleotide triphosphate hydrolases"/>
    <property type="match status" value="1"/>
</dbReference>
<dbReference type="InterPro" id="IPR049730">
    <property type="entry name" value="SNF2/RAD54-like_C"/>
</dbReference>
<feature type="region of interest" description="Disordered" evidence="5">
    <location>
        <begin position="972"/>
        <end position="999"/>
    </location>
</feature>
<dbReference type="EMBL" id="VXMH01000084">
    <property type="protein sequence ID" value="MYC96466.1"/>
    <property type="molecule type" value="Genomic_DNA"/>
</dbReference>
<dbReference type="InterPro" id="IPR000330">
    <property type="entry name" value="SNF2_N"/>
</dbReference>
<evidence type="ECO:0000259" key="6">
    <source>
        <dbReference type="PROSITE" id="PS51192"/>
    </source>
</evidence>
<reference evidence="8" key="1">
    <citation type="submission" date="2019-09" db="EMBL/GenBank/DDBJ databases">
        <title>Characterisation of the sponge microbiome using genome-centric metagenomics.</title>
        <authorList>
            <person name="Engelberts J.P."/>
            <person name="Robbins S.J."/>
            <person name="De Goeij J.M."/>
            <person name="Aranda M."/>
            <person name="Bell S.C."/>
            <person name="Webster N.S."/>
        </authorList>
    </citation>
    <scope>NUCLEOTIDE SEQUENCE</scope>
    <source>
        <strain evidence="8">SB0661_bin_32</strain>
    </source>
</reference>